<dbReference type="EMBL" id="KB644414">
    <property type="protein sequence ID" value="EPS32756.1"/>
    <property type="molecule type" value="Genomic_DNA"/>
</dbReference>
<evidence type="ECO:0000313" key="2">
    <source>
        <dbReference type="EMBL" id="EPS32756.1"/>
    </source>
</evidence>
<evidence type="ECO:0000313" key="3">
    <source>
        <dbReference type="Proteomes" id="UP000019376"/>
    </source>
</evidence>
<reference evidence="2 3" key="1">
    <citation type="journal article" date="2013" name="PLoS ONE">
        <title>Genomic and secretomic analyses reveal unique features of the lignocellulolytic enzyme system of Penicillium decumbens.</title>
        <authorList>
            <person name="Liu G."/>
            <person name="Zhang L."/>
            <person name="Wei X."/>
            <person name="Zou G."/>
            <person name="Qin Y."/>
            <person name="Ma L."/>
            <person name="Li J."/>
            <person name="Zheng H."/>
            <person name="Wang S."/>
            <person name="Wang C."/>
            <person name="Xun L."/>
            <person name="Zhao G.-P."/>
            <person name="Zhou Z."/>
            <person name="Qu Y."/>
        </authorList>
    </citation>
    <scope>NUCLEOTIDE SEQUENCE [LARGE SCALE GENOMIC DNA]</scope>
    <source>
        <strain evidence="3">114-2 / CGMCC 5302</strain>
    </source>
</reference>
<feature type="region of interest" description="Disordered" evidence="1">
    <location>
        <begin position="1"/>
        <end position="123"/>
    </location>
</feature>
<feature type="compositionally biased region" description="Polar residues" evidence="1">
    <location>
        <begin position="45"/>
        <end position="54"/>
    </location>
</feature>
<accession>S7ZVH6</accession>
<dbReference type="AlphaFoldDB" id="S7ZVH6"/>
<proteinExistence type="predicted"/>
<organism evidence="2 3">
    <name type="scientific">Penicillium oxalicum (strain 114-2 / CGMCC 5302)</name>
    <name type="common">Penicillium decumbens</name>
    <dbReference type="NCBI Taxonomy" id="933388"/>
    <lineage>
        <taxon>Eukaryota</taxon>
        <taxon>Fungi</taxon>
        <taxon>Dikarya</taxon>
        <taxon>Ascomycota</taxon>
        <taxon>Pezizomycotina</taxon>
        <taxon>Eurotiomycetes</taxon>
        <taxon>Eurotiomycetidae</taxon>
        <taxon>Eurotiales</taxon>
        <taxon>Aspergillaceae</taxon>
        <taxon>Penicillium</taxon>
    </lineage>
</organism>
<feature type="compositionally biased region" description="Low complexity" evidence="1">
    <location>
        <begin position="1"/>
        <end position="11"/>
    </location>
</feature>
<dbReference type="OrthoDB" id="4367493at2759"/>
<keyword evidence="3" id="KW-1185">Reference proteome</keyword>
<evidence type="ECO:0000256" key="1">
    <source>
        <dbReference type="SAM" id="MobiDB-lite"/>
    </source>
</evidence>
<dbReference type="Proteomes" id="UP000019376">
    <property type="component" value="Unassembled WGS sequence"/>
</dbReference>
<name>S7ZVH6_PENO1</name>
<dbReference type="HOGENOM" id="CLU_1390669_0_0_1"/>
<feature type="compositionally biased region" description="Polar residues" evidence="1">
    <location>
        <begin position="74"/>
        <end position="89"/>
    </location>
</feature>
<protein>
    <submittedName>
        <fullName evidence="2">Uncharacterized protein</fullName>
    </submittedName>
</protein>
<gene>
    <name evidence="2" type="ORF">PDE_07716</name>
</gene>
<feature type="compositionally biased region" description="Polar residues" evidence="1">
    <location>
        <begin position="12"/>
        <end position="34"/>
    </location>
</feature>
<sequence length="196" mass="21600">MASVDQVQQQQNNPACQPYTPTESVQHSQPNPSESGLPYVAASSVPFTDLTSPNLDEYRKPKPPADTSKRQRFGQKSTPQPQGTGSNQFIPPPPAAAASSHSSQPTYLQPPYVPHEQSQQQQHPLPIPQMRFHYSGMMAAPPQDTIFIPHTVGQMGSHVFPIANGQCQIRMISYLEVLVPMAPYPAQPHQPPRPHQ</sequence>